<protein>
    <recommendedName>
        <fullName evidence="5 6">Octanoyltransferase</fullName>
        <ecNumber evidence="5 6">2.3.1.181</ecNumber>
    </recommendedName>
    <alternativeName>
        <fullName evidence="5">Lipoate-protein ligase B</fullName>
    </alternativeName>
    <alternativeName>
        <fullName evidence="5">Lipoyl/octanoyl transferase</fullName>
    </alternativeName>
    <alternativeName>
        <fullName evidence="5">Octanoyl-[acyl-carrier-protein]-protein N-octanoyltransferase</fullName>
    </alternativeName>
</protein>
<dbReference type="UniPathway" id="UPA00538">
    <property type="reaction ID" value="UER00592"/>
</dbReference>
<reference evidence="11 12" key="1">
    <citation type="submission" date="2020-05" db="EMBL/GenBank/DDBJ databases">
        <title>Complete closed genome sequence of Defluviicoccus vanus.</title>
        <authorList>
            <person name="Bessarab I."/>
            <person name="Arumugam K."/>
            <person name="Maszenan A.M."/>
            <person name="Seviour R.J."/>
            <person name="Williams R.B."/>
        </authorList>
    </citation>
    <scope>NUCLEOTIDE SEQUENCE [LARGE SCALE GENOMIC DNA]</scope>
    <source>
        <strain evidence="11 12">Ben 114</strain>
    </source>
</reference>
<dbReference type="GO" id="GO:0033819">
    <property type="term" value="F:lipoyl(octanoyl) transferase activity"/>
    <property type="evidence" value="ECO:0007669"/>
    <property type="project" value="UniProtKB-EC"/>
</dbReference>
<accession>A0A7H1N6N5</accession>
<dbReference type="Proteomes" id="UP000516369">
    <property type="component" value="Chromosome"/>
</dbReference>
<dbReference type="InterPro" id="IPR000544">
    <property type="entry name" value="Octanoyltransferase"/>
</dbReference>
<dbReference type="SUPFAM" id="SSF55681">
    <property type="entry name" value="Class II aaRS and biotin synthetases"/>
    <property type="match status" value="1"/>
</dbReference>
<feature type="binding site" evidence="5 8">
    <location>
        <begin position="143"/>
        <end position="145"/>
    </location>
    <ligand>
        <name>substrate</name>
    </ligand>
</feature>
<evidence type="ECO:0000256" key="7">
    <source>
        <dbReference type="PIRSR" id="PIRSR016262-1"/>
    </source>
</evidence>
<evidence type="ECO:0000256" key="3">
    <source>
        <dbReference type="ARBA" id="ARBA00023315"/>
    </source>
</evidence>
<comment type="catalytic activity">
    <reaction evidence="5 6">
        <text>octanoyl-[ACP] + L-lysyl-[protein] = N(6)-octanoyl-L-lysyl-[protein] + holo-[ACP] + H(+)</text>
        <dbReference type="Rhea" id="RHEA:17665"/>
        <dbReference type="Rhea" id="RHEA-COMP:9636"/>
        <dbReference type="Rhea" id="RHEA-COMP:9685"/>
        <dbReference type="Rhea" id="RHEA-COMP:9752"/>
        <dbReference type="Rhea" id="RHEA-COMP:9928"/>
        <dbReference type="ChEBI" id="CHEBI:15378"/>
        <dbReference type="ChEBI" id="CHEBI:29969"/>
        <dbReference type="ChEBI" id="CHEBI:64479"/>
        <dbReference type="ChEBI" id="CHEBI:78463"/>
        <dbReference type="ChEBI" id="CHEBI:78809"/>
        <dbReference type="EC" id="2.3.1.181"/>
    </reaction>
</comment>
<comment type="subcellular location">
    <subcellularLocation>
        <location evidence="5">Cytoplasm</location>
    </subcellularLocation>
</comment>
<dbReference type="PIRSF" id="PIRSF016262">
    <property type="entry name" value="LPLase"/>
    <property type="match status" value="1"/>
</dbReference>
<gene>
    <name evidence="5 11" type="primary">lipB</name>
    <name evidence="11" type="ORF">HQ394_15815</name>
</gene>
<dbReference type="PROSITE" id="PS51733">
    <property type="entry name" value="BPL_LPL_CATALYTIC"/>
    <property type="match status" value="1"/>
</dbReference>
<keyword evidence="5" id="KW-0963">Cytoplasm</keyword>
<dbReference type="CDD" id="cd16444">
    <property type="entry name" value="LipB"/>
    <property type="match status" value="1"/>
</dbReference>
<dbReference type="GO" id="GO:0009249">
    <property type="term" value="P:protein lipoylation"/>
    <property type="evidence" value="ECO:0007669"/>
    <property type="project" value="InterPro"/>
</dbReference>
<feature type="binding site" evidence="5 8">
    <location>
        <begin position="156"/>
        <end position="158"/>
    </location>
    <ligand>
        <name>substrate</name>
    </ligand>
</feature>
<dbReference type="EMBL" id="CP053923">
    <property type="protein sequence ID" value="QNT71371.1"/>
    <property type="molecule type" value="Genomic_DNA"/>
</dbReference>
<evidence type="ECO:0000256" key="4">
    <source>
        <dbReference type="ARBA" id="ARBA00024732"/>
    </source>
</evidence>
<dbReference type="AlphaFoldDB" id="A0A7H1N6N5"/>
<dbReference type="Gene3D" id="3.30.930.10">
    <property type="entry name" value="Bira Bifunctional Protein, Domain 2"/>
    <property type="match status" value="1"/>
</dbReference>
<dbReference type="InterPro" id="IPR045864">
    <property type="entry name" value="aa-tRNA-synth_II/BPL/LPL"/>
</dbReference>
<proteinExistence type="inferred from homology"/>
<dbReference type="PANTHER" id="PTHR10993:SF7">
    <property type="entry name" value="LIPOYLTRANSFERASE 2, MITOCHONDRIAL-RELATED"/>
    <property type="match status" value="1"/>
</dbReference>
<comment type="function">
    <text evidence="4 5 6">Catalyzes the transfer of endogenously produced octanoic acid from octanoyl-acyl-carrier-protein onto the lipoyl domains of lipoate-dependent enzymes. Lipoyl-ACP can also act as a substrate although octanoyl-ACP is likely to be the physiological substrate.</text>
</comment>
<keyword evidence="2 5" id="KW-0808">Transferase</keyword>
<evidence type="ECO:0000256" key="1">
    <source>
        <dbReference type="ARBA" id="ARBA00004821"/>
    </source>
</evidence>
<feature type="site" description="Lowers pKa of active site Cys" evidence="5 9">
    <location>
        <position position="140"/>
    </location>
</feature>
<evidence type="ECO:0000256" key="2">
    <source>
        <dbReference type="ARBA" id="ARBA00022679"/>
    </source>
</evidence>
<feature type="domain" description="BPL/LPL catalytic" evidence="10">
    <location>
        <begin position="33"/>
        <end position="212"/>
    </location>
</feature>
<keyword evidence="12" id="KW-1185">Reference proteome</keyword>
<comment type="miscellaneous">
    <text evidence="5">In the reaction, the free carboxyl group of octanoic acid is attached via an amide linkage to the epsilon-amino group of a specific lysine residue of lipoyl domains of lipoate-dependent enzymes.</text>
</comment>
<keyword evidence="3 5" id="KW-0012">Acyltransferase</keyword>
<dbReference type="HAMAP" id="MF_00013">
    <property type="entry name" value="LipB"/>
    <property type="match status" value="1"/>
</dbReference>
<dbReference type="PROSITE" id="PS01313">
    <property type="entry name" value="LIPB"/>
    <property type="match status" value="1"/>
</dbReference>
<sequence length="225" mass="24513">MPLPMQWLISDEPVDYPQAVRVMEERVAAIRRGTAAEAIWLLEHPPLYTAGTSAGEGELLDANRFPVYASGRGGRYTYHGPGQRVAYVMLDLACRGRDVRAFVHSLEAWIIAALARFGVAGERRQDRVGIWVTTPAGEAKIAALGVRVRRWVSYHGIAINLDPELSHFAGIVPCGLAAYGVTSLAALGVVASLDELDQALRETFSSIFDSNHSQLSLRRTTLAEG</sequence>
<dbReference type="InterPro" id="IPR004143">
    <property type="entry name" value="BPL_LPL_catalytic"/>
</dbReference>
<dbReference type="InterPro" id="IPR020605">
    <property type="entry name" value="Octanoyltransferase_CS"/>
</dbReference>
<comment type="similarity">
    <text evidence="5 6">Belongs to the LipB family.</text>
</comment>
<evidence type="ECO:0000256" key="5">
    <source>
        <dbReference type="HAMAP-Rule" id="MF_00013"/>
    </source>
</evidence>
<dbReference type="Pfam" id="PF21948">
    <property type="entry name" value="LplA-B_cat"/>
    <property type="match status" value="1"/>
</dbReference>
<name>A0A7H1N6N5_9PROT</name>
<evidence type="ECO:0000256" key="9">
    <source>
        <dbReference type="PIRSR" id="PIRSR016262-3"/>
    </source>
</evidence>
<dbReference type="EC" id="2.3.1.181" evidence="5 6"/>
<dbReference type="PANTHER" id="PTHR10993">
    <property type="entry name" value="OCTANOYLTRANSFERASE"/>
    <property type="match status" value="1"/>
</dbReference>
<evidence type="ECO:0000259" key="10">
    <source>
        <dbReference type="PROSITE" id="PS51733"/>
    </source>
</evidence>
<comment type="pathway">
    <text evidence="1 5 6">Protein modification; protein lipoylation via endogenous pathway; protein N(6)-(lipoyl)lysine from octanoyl-[acyl-carrier-protein]: step 1/2.</text>
</comment>
<feature type="active site" description="Acyl-thioester intermediate" evidence="5 7">
    <location>
        <position position="174"/>
    </location>
</feature>
<evidence type="ECO:0000313" key="12">
    <source>
        <dbReference type="Proteomes" id="UP000516369"/>
    </source>
</evidence>
<evidence type="ECO:0000256" key="6">
    <source>
        <dbReference type="PIRNR" id="PIRNR016262"/>
    </source>
</evidence>
<dbReference type="NCBIfam" id="TIGR00214">
    <property type="entry name" value="lipB"/>
    <property type="match status" value="1"/>
</dbReference>
<dbReference type="KEGG" id="dvn:HQ394_15815"/>
<evidence type="ECO:0000256" key="8">
    <source>
        <dbReference type="PIRSR" id="PIRSR016262-2"/>
    </source>
</evidence>
<feature type="binding site" evidence="5 8">
    <location>
        <begin position="72"/>
        <end position="79"/>
    </location>
    <ligand>
        <name>substrate</name>
    </ligand>
</feature>
<dbReference type="NCBIfam" id="NF010921">
    <property type="entry name" value="PRK14341.1"/>
    <property type="match status" value="1"/>
</dbReference>
<evidence type="ECO:0000313" key="11">
    <source>
        <dbReference type="EMBL" id="QNT71371.1"/>
    </source>
</evidence>
<dbReference type="GO" id="GO:0005737">
    <property type="term" value="C:cytoplasm"/>
    <property type="evidence" value="ECO:0007669"/>
    <property type="project" value="UniProtKB-SubCell"/>
</dbReference>
<organism evidence="11 12">
    <name type="scientific">Defluviicoccus vanus</name>
    <dbReference type="NCBI Taxonomy" id="111831"/>
    <lineage>
        <taxon>Bacteria</taxon>
        <taxon>Pseudomonadati</taxon>
        <taxon>Pseudomonadota</taxon>
        <taxon>Alphaproteobacteria</taxon>
        <taxon>Rhodospirillales</taxon>
        <taxon>Rhodospirillaceae</taxon>
        <taxon>Defluviicoccus</taxon>
    </lineage>
</organism>